<accession>A0A2Z6MD03</accession>
<dbReference type="InterPro" id="IPR012337">
    <property type="entry name" value="RNaseH-like_sf"/>
</dbReference>
<dbReference type="Pfam" id="PF13456">
    <property type="entry name" value="RVT_3"/>
    <property type="match status" value="1"/>
</dbReference>
<dbReference type="Pfam" id="PF00078">
    <property type="entry name" value="RVT_1"/>
    <property type="match status" value="1"/>
</dbReference>
<evidence type="ECO:0000313" key="4">
    <source>
        <dbReference type="Proteomes" id="UP000242715"/>
    </source>
</evidence>
<dbReference type="Pfam" id="PF13966">
    <property type="entry name" value="zf-RVT"/>
    <property type="match status" value="1"/>
</dbReference>
<dbReference type="InterPro" id="IPR026960">
    <property type="entry name" value="RVT-Znf"/>
</dbReference>
<dbReference type="InterPro" id="IPR002156">
    <property type="entry name" value="RNaseH_domain"/>
</dbReference>
<keyword evidence="4" id="KW-1185">Reference proteome</keyword>
<name>A0A2Z6MD03_TRISU</name>
<protein>
    <recommendedName>
        <fullName evidence="2">RNase H type-1 domain-containing protein</fullName>
    </recommendedName>
</protein>
<proteinExistence type="predicted"/>
<dbReference type="SUPFAM" id="SSF56672">
    <property type="entry name" value="DNA/RNA polymerases"/>
    <property type="match status" value="1"/>
</dbReference>
<dbReference type="Gene3D" id="3.30.420.10">
    <property type="entry name" value="Ribonuclease H-like superfamily/Ribonuclease H"/>
    <property type="match status" value="1"/>
</dbReference>
<dbReference type="CDD" id="cd06222">
    <property type="entry name" value="RNase_H_like"/>
    <property type="match status" value="1"/>
</dbReference>
<sequence length="929" mass="105245">MQMWTHHPGCIDIIQRVWDSRIIGCPMFILNQKLKLLKADLKNWNKEIFGNVQNQVTDVVAKLDELQQEMNINGPLDELLDQEKQAKINLETTLNIEEVFWKEKARTKCIVMDNNLIAETIPDMISDQVNATLTLIPSAEEITNAVFAMNKFGAPGPDGYGAFFFQTYRDIIHKDVIAAVIQFFFNSWLIPNLNANTVVLIPKTENVDAINHYRPIALSNFKYKIISKVLADRLAQILPSIISKEQRGFIKGRQIKDCICLTSEIINMLHKKTFGESAKLSISINGKQEGYFSCSRGVRQGDPLSPLLFCLAEEVLSRGITNLVNSGQLKLIQGVRNSVVPSHCLYADDVMVFCNGSKANIQALSQLFVKYAQGSPSLREGLRLLIFNLWWIELLSSSLLGKLDCSQCEGGLGIRSLSTLNEAYNLKLCWDMLESNDQSAQLLRQRVIKHDKVINYHIFSSIWSGIKSKIDVIFDNSCWIIGKGNKVKFSTHNWNGTTLMQLLHIQPSRIQNLQHLVQDFIVDHHWQIPSSLQTEFPNLLPYLCNVAIPIVEKEDHLVWKHSPSGHLSLKDAYNFQRSPSQVCNWSKLIWNNDVPHSKSLLVWRLIHNKLPTNDNLALRGCNLPSMCNLCFKDLDSSNHVFLRCPFALALWNWLSNFIHQSINLSSVPSVLDVCNRGWSPQSKVVIISAVTNIFNIIWLSRNNSRFNNVKPVWNSVISWIIANVNLSGNQTSKVTGSSISDFTVLKAFKVGIHHPKAPRIIEIIWHPPILGWIKCNTDGSALGSPGPSACGGLFRDNKGKHLGSFADFLGISNAFLAELSGIMRAIEIAFDRGWHSLWIECDSKLATMAFKNSNMVPWQFRNRWENCLVKTLSMNFLITHVYREGNHCADKLANLGLSLQNFAWWDELPQVVREDFARDRLGLPCFRCC</sequence>
<dbReference type="PANTHER" id="PTHR47723:SF23">
    <property type="entry name" value="REVERSE TRANSCRIPTASE-LIKE PROTEIN"/>
    <property type="match status" value="1"/>
</dbReference>
<dbReference type="PROSITE" id="PS50879">
    <property type="entry name" value="RNASE_H_1"/>
    <property type="match status" value="1"/>
</dbReference>
<dbReference type="SUPFAM" id="SSF53098">
    <property type="entry name" value="Ribonuclease H-like"/>
    <property type="match status" value="1"/>
</dbReference>
<dbReference type="GO" id="GO:0004523">
    <property type="term" value="F:RNA-DNA hybrid ribonuclease activity"/>
    <property type="evidence" value="ECO:0007669"/>
    <property type="project" value="InterPro"/>
</dbReference>
<evidence type="ECO:0000256" key="1">
    <source>
        <dbReference type="SAM" id="Coils"/>
    </source>
</evidence>
<reference evidence="4" key="1">
    <citation type="journal article" date="2017" name="Front. Plant Sci.">
        <title>Climate Clever Clovers: New Paradigm to Reduce the Environmental Footprint of Ruminants by Breeding Low Methanogenic Forages Utilizing Haplotype Variation.</title>
        <authorList>
            <person name="Kaur P."/>
            <person name="Appels R."/>
            <person name="Bayer P.E."/>
            <person name="Keeble-Gagnere G."/>
            <person name="Wang J."/>
            <person name="Hirakawa H."/>
            <person name="Shirasawa K."/>
            <person name="Vercoe P."/>
            <person name="Stefanova K."/>
            <person name="Durmic Z."/>
            <person name="Nichols P."/>
            <person name="Revell C."/>
            <person name="Isobe S.N."/>
            <person name="Edwards D."/>
            <person name="Erskine W."/>
        </authorList>
    </citation>
    <scope>NUCLEOTIDE SEQUENCE [LARGE SCALE GENOMIC DNA]</scope>
    <source>
        <strain evidence="4">cv. Daliak</strain>
    </source>
</reference>
<dbReference type="InterPro" id="IPR043502">
    <property type="entry name" value="DNA/RNA_pol_sf"/>
</dbReference>
<dbReference type="AlphaFoldDB" id="A0A2Z6MD03"/>
<dbReference type="PANTHER" id="PTHR47723">
    <property type="entry name" value="OS05G0353850 PROTEIN"/>
    <property type="match status" value="1"/>
</dbReference>
<keyword evidence="1" id="KW-0175">Coiled coil</keyword>
<evidence type="ECO:0000313" key="3">
    <source>
        <dbReference type="EMBL" id="GAU20595.1"/>
    </source>
</evidence>
<dbReference type="CDD" id="cd01650">
    <property type="entry name" value="RT_nLTR_like"/>
    <property type="match status" value="1"/>
</dbReference>
<gene>
    <name evidence="3" type="ORF">TSUD_297680</name>
</gene>
<dbReference type="InterPro" id="IPR044730">
    <property type="entry name" value="RNase_H-like_dom_plant"/>
</dbReference>
<dbReference type="OrthoDB" id="1430711at2759"/>
<dbReference type="Proteomes" id="UP000242715">
    <property type="component" value="Unassembled WGS sequence"/>
</dbReference>
<dbReference type="InterPro" id="IPR036397">
    <property type="entry name" value="RNaseH_sf"/>
</dbReference>
<dbReference type="InterPro" id="IPR053151">
    <property type="entry name" value="RNase_H-like"/>
</dbReference>
<dbReference type="EMBL" id="DF973215">
    <property type="protein sequence ID" value="GAU20595.1"/>
    <property type="molecule type" value="Genomic_DNA"/>
</dbReference>
<feature type="coiled-coil region" evidence="1">
    <location>
        <begin position="27"/>
        <end position="69"/>
    </location>
</feature>
<feature type="domain" description="RNase H type-1" evidence="2">
    <location>
        <begin position="769"/>
        <end position="898"/>
    </location>
</feature>
<evidence type="ECO:0000259" key="2">
    <source>
        <dbReference type="PROSITE" id="PS50879"/>
    </source>
</evidence>
<dbReference type="GO" id="GO:0003676">
    <property type="term" value="F:nucleic acid binding"/>
    <property type="evidence" value="ECO:0007669"/>
    <property type="project" value="InterPro"/>
</dbReference>
<organism evidence="3 4">
    <name type="scientific">Trifolium subterraneum</name>
    <name type="common">Subterranean clover</name>
    <dbReference type="NCBI Taxonomy" id="3900"/>
    <lineage>
        <taxon>Eukaryota</taxon>
        <taxon>Viridiplantae</taxon>
        <taxon>Streptophyta</taxon>
        <taxon>Embryophyta</taxon>
        <taxon>Tracheophyta</taxon>
        <taxon>Spermatophyta</taxon>
        <taxon>Magnoliopsida</taxon>
        <taxon>eudicotyledons</taxon>
        <taxon>Gunneridae</taxon>
        <taxon>Pentapetalae</taxon>
        <taxon>rosids</taxon>
        <taxon>fabids</taxon>
        <taxon>Fabales</taxon>
        <taxon>Fabaceae</taxon>
        <taxon>Papilionoideae</taxon>
        <taxon>50 kb inversion clade</taxon>
        <taxon>NPAAA clade</taxon>
        <taxon>Hologalegina</taxon>
        <taxon>IRL clade</taxon>
        <taxon>Trifolieae</taxon>
        <taxon>Trifolium</taxon>
    </lineage>
</organism>
<dbReference type="InterPro" id="IPR000477">
    <property type="entry name" value="RT_dom"/>
</dbReference>